<dbReference type="OrthoDB" id="9780744at2"/>
<name>A0A1I1DZS5_9GAMM</name>
<dbReference type="InterPro" id="IPR029058">
    <property type="entry name" value="AB_hydrolase_fold"/>
</dbReference>
<dbReference type="AlphaFoldDB" id="A0A1I1DZS5"/>
<dbReference type="Proteomes" id="UP000199058">
    <property type="component" value="Unassembled WGS sequence"/>
</dbReference>
<evidence type="ECO:0000259" key="1">
    <source>
        <dbReference type="Pfam" id="PF12697"/>
    </source>
</evidence>
<dbReference type="SUPFAM" id="SSF53474">
    <property type="entry name" value="alpha/beta-Hydrolases"/>
    <property type="match status" value="1"/>
</dbReference>
<organism evidence="2 3">
    <name type="scientific">Marinospirillum celere</name>
    <dbReference type="NCBI Taxonomy" id="1122252"/>
    <lineage>
        <taxon>Bacteria</taxon>
        <taxon>Pseudomonadati</taxon>
        <taxon>Pseudomonadota</taxon>
        <taxon>Gammaproteobacteria</taxon>
        <taxon>Oceanospirillales</taxon>
        <taxon>Oceanospirillaceae</taxon>
        <taxon>Marinospirillum</taxon>
    </lineage>
</organism>
<proteinExistence type="predicted"/>
<dbReference type="Pfam" id="PF12697">
    <property type="entry name" value="Abhydrolase_6"/>
    <property type="match status" value="1"/>
</dbReference>
<accession>A0A1I1DZS5</accession>
<reference evidence="2 3" key="1">
    <citation type="submission" date="2016-10" db="EMBL/GenBank/DDBJ databases">
        <authorList>
            <person name="de Groot N.N."/>
        </authorList>
    </citation>
    <scope>NUCLEOTIDE SEQUENCE [LARGE SCALE GENOMIC DNA]</scope>
    <source>
        <strain evidence="2 3">DSM 18438</strain>
    </source>
</reference>
<dbReference type="InterPro" id="IPR000073">
    <property type="entry name" value="AB_hydrolase_1"/>
</dbReference>
<dbReference type="EMBL" id="FOLH01000001">
    <property type="protein sequence ID" value="SFB79892.1"/>
    <property type="molecule type" value="Genomic_DNA"/>
</dbReference>
<evidence type="ECO:0000313" key="2">
    <source>
        <dbReference type="EMBL" id="SFB79892.1"/>
    </source>
</evidence>
<evidence type="ECO:0000313" key="3">
    <source>
        <dbReference type="Proteomes" id="UP000199058"/>
    </source>
</evidence>
<keyword evidence="3" id="KW-1185">Reference proteome</keyword>
<gene>
    <name evidence="2" type="ORF">SAMN05660443_0198</name>
</gene>
<dbReference type="Gene3D" id="3.40.50.1820">
    <property type="entry name" value="alpha/beta hydrolase"/>
    <property type="match status" value="1"/>
</dbReference>
<dbReference type="STRING" id="1122252.SAMN05660443_0198"/>
<sequence>MADPISWVFLPGWGMSAQSLEPLREQLSEQSITLLDWPQDSDAWQQAAAGKLDLLLLRLAEQHPQPAIWLGWSLGGLVAAKMAQHPQLKQWVTGLVSLGAGPWFASGKDKPCHWGLNPAELRAFVRSFKKHPQEAWEHFLSWQSLGEPQADQVKARLQADQPWSAEALQVGLLLLKQLDAGELMAEPSLAWLLVRGEEDPICPDWSPLQESYSSQQLSWLTLSACGHAPQFTQPQQLAEQLRLWSQGL</sequence>
<feature type="domain" description="AB hydrolase-1" evidence="1">
    <location>
        <begin position="8"/>
        <end position="239"/>
    </location>
</feature>
<dbReference type="RefSeq" id="WP_091957857.1">
    <property type="nucleotide sequence ID" value="NZ_FOLH01000001.1"/>
</dbReference>
<protein>
    <submittedName>
        <fullName evidence="2">Pimeloyl-[acyl-carrier protein] methyl ester esterase</fullName>
    </submittedName>
</protein>